<dbReference type="Proteomes" id="UP000569914">
    <property type="component" value="Unassembled WGS sequence"/>
</dbReference>
<keyword evidence="3" id="KW-0540">Nuclease</keyword>
<dbReference type="InterPro" id="IPR029060">
    <property type="entry name" value="PIN-like_dom_sf"/>
</dbReference>
<dbReference type="Pfam" id="PF01850">
    <property type="entry name" value="PIN"/>
    <property type="match status" value="1"/>
</dbReference>
<dbReference type="EMBL" id="JACCBU010000001">
    <property type="protein sequence ID" value="NYE69716.1"/>
    <property type="molecule type" value="Genomic_DNA"/>
</dbReference>
<proteinExistence type="inferred from homology"/>
<gene>
    <name evidence="9" type="ORF">BKA15_001045</name>
</gene>
<organism evidence="9 10">
    <name type="scientific">Microlunatus parietis</name>
    <dbReference type="NCBI Taxonomy" id="682979"/>
    <lineage>
        <taxon>Bacteria</taxon>
        <taxon>Bacillati</taxon>
        <taxon>Actinomycetota</taxon>
        <taxon>Actinomycetes</taxon>
        <taxon>Propionibacteriales</taxon>
        <taxon>Propionibacteriaceae</taxon>
        <taxon>Microlunatus</taxon>
    </lineage>
</organism>
<evidence type="ECO:0000256" key="2">
    <source>
        <dbReference type="ARBA" id="ARBA00022649"/>
    </source>
</evidence>
<dbReference type="GO" id="GO:0016787">
    <property type="term" value="F:hydrolase activity"/>
    <property type="evidence" value="ECO:0007669"/>
    <property type="project" value="UniProtKB-KW"/>
</dbReference>
<dbReference type="SUPFAM" id="SSF88723">
    <property type="entry name" value="PIN domain-like"/>
    <property type="match status" value="1"/>
</dbReference>
<evidence type="ECO:0000256" key="4">
    <source>
        <dbReference type="ARBA" id="ARBA00022723"/>
    </source>
</evidence>
<dbReference type="RefSeq" id="WP_179748665.1">
    <property type="nucleotide sequence ID" value="NZ_JACCBU010000001.1"/>
</dbReference>
<evidence type="ECO:0000256" key="7">
    <source>
        <dbReference type="ARBA" id="ARBA00038093"/>
    </source>
</evidence>
<accession>A0A7Y9I3R6</accession>
<dbReference type="PANTHER" id="PTHR33653">
    <property type="entry name" value="RIBONUCLEASE VAPC2"/>
    <property type="match status" value="1"/>
</dbReference>
<evidence type="ECO:0000256" key="6">
    <source>
        <dbReference type="ARBA" id="ARBA00022842"/>
    </source>
</evidence>
<evidence type="ECO:0000313" key="9">
    <source>
        <dbReference type="EMBL" id="NYE69716.1"/>
    </source>
</evidence>
<keyword evidence="2" id="KW-1277">Toxin-antitoxin system</keyword>
<evidence type="ECO:0000256" key="1">
    <source>
        <dbReference type="ARBA" id="ARBA00001946"/>
    </source>
</evidence>
<comment type="similarity">
    <text evidence="7">Belongs to the PINc/VapC protein family.</text>
</comment>
<protein>
    <recommendedName>
        <fullName evidence="8">PIN domain-containing protein</fullName>
    </recommendedName>
</protein>
<evidence type="ECO:0000313" key="10">
    <source>
        <dbReference type="Proteomes" id="UP000569914"/>
    </source>
</evidence>
<dbReference type="InterPro" id="IPR002716">
    <property type="entry name" value="PIN_dom"/>
</dbReference>
<dbReference type="GO" id="GO:0046872">
    <property type="term" value="F:metal ion binding"/>
    <property type="evidence" value="ECO:0007669"/>
    <property type="project" value="UniProtKB-KW"/>
</dbReference>
<dbReference type="AlphaFoldDB" id="A0A7Y9I3R6"/>
<dbReference type="Gene3D" id="3.40.50.1010">
    <property type="entry name" value="5'-nuclease"/>
    <property type="match status" value="1"/>
</dbReference>
<feature type="domain" description="PIN" evidence="8">
    <location>
        <begin position="3"/>
        <end position="128"/>
    </location>
</feature>
<dbReference type="CDD" id="cd18746">
    <property type="entry name" value="PIN_VapC4-5_FitB-like"/>
    <property type="match status" value="1"/>
</dbReference>
<evidence type="ECO:0000259" key="8">
    <source>
        <dbReference type="Pfam" id="PF01850"/>
    </source>
</evidence>
<name>A0A7Y9I3R6_9ACTN</name>
<comment type="cofactor">
    <cofactor evidence="1">
        <name>Mg(2+)</name>
        <dbReference type="ChEBI" id="CHEBI:18420"/>
    </cofactor>
</comment>
<dbReference type="InterPro" id="IPR050556">
    <property type="entry name" value="Type_II_TA_system_RNase"/>
</dbReference>
<evidence type="ECO:0000256" key="5">
    <source>
        <dbReference type="ARBA" id="ARBA00022801"/>
    </source>
</evidence>
<dbReference type="PANTHER" id="PTHR33653:SF1">
    <property type="entry name" value="RIBONUCLEASE VAPC2"/>
    <property type="match status" value="1"/>
</dbReference>
<dbReference type="GO" id="GO:0004518">
    <property type="term" value="F:nuclease activity"/>
    <property type="evidence" value="ECO:0007669"/>
    <property type="project" value="UniProtKB-KW"/>
</dbReference>
<reference evidence="9 10" key="1">
    <citation type="submission" date="2020-07" db="EMBL/GenBank/DDBJ databases">
        <title>Sequencing the genomes of 1000 actinobacteria strains.</title>
        <authorList>
            <person name="Klenk H.-P."/>
        </authorList>
    </citation>
    <scope>NUCLEOTIDE SEQUENCE [LARGE SCALE GENOMIC DNA]</scope>
    <source>
        <strain evidence="9 10">DSM 22083</strain>
    </source>
</reference>
<keyword evidence="4" id="KW-0479">Metal-binding</keyword>
<keyword evidence="6" id="KW-0460">Magnesium</keyword>
<evidence type="ECO:0000256" key="3">
    <source>
        <dbReference type="ARBA" id="ARBA00022722"/>
    </source>
</evidence>
<keyword evidence="5" id="KW-0378">Hydrolase</keyword>
<sequence length="136" mass="15296">MFVLDTNVISEIRKKDAANPAVTEWMRDHDEETLYTTSLTIYELKLGILNIPGQDPKQIAAFGQWFDEVVSGFCDRVLSLDTRSAIGAAEAHKVTNIEMKDCMIGAIADHHKMTVVTRNEKHLARVARRVINPWGS</sequence>
<comment type="caution">
    <text evidence="9">The sequence shown here is derived from an EMBL/GenBank/DDBJ whole genome shotgun (WGS) entry which is preliminary data.</text>
</comment>
<keyword evidence="10" id="KW-1185">Reference proteome</keyword>